<organism evidence="3 4">
    <name type="scientific">Chitinophaga nivalis</name>
    <dbReference type="NCBI Taxonomy" id="2991709"/>
    <lineage>
        <taxon>Bacteria</taxon>
        <taxon>Pseudomonadati</taxon>
        <taxon>Bacteroidota</taxon>
        <taxon>Chitinophagia</taxon>
        <taxon>Chitinophagales</taxon>
        <taxon>Chitinophagaceae</taxon>
        <taxon>Chitinophaga</taxon>
    </lineage>
</organism>
<dbReference type="NCBIfam" id="TIGR04131">
    <property type="entry name" value="Bac_Flav_CTERM"/>
    <property type="match status" value="1"/>
</dbReference>
<dbReference type="InterPro" id="IPR026341">
    <property type="entry name" value="T9SS_type_B"/>
</dbReference>
<dbReference type="RefSeq" id="WP_264733806.1">
    <property type="nucleotide sequence ID" value="NZ_JAPDNR010000001.1"/>
</dbReference>
<dbReference type="InterPro" id="IPR000601">
    <property type="entry name" value="PKD_dom"/>
</dbReference>
<gene>
    <name evidence="3" type="ORF">OL497_24040</name>
</gene>
<evidence type="ECO:0000256" key="1">
    <source>
        <dbReference type="SAM" id="SignalP"/>
    </source>
</evidence>
<dbReference type="Gene3D" id="2.60.40.10">
    <property type="entry name" value="Immunoglobulins"/>
    <property type="match status" value="3"/>
</dbReference>
<dbReference type="PROSITE" id="PS50093">
    <property type="entry name" value="PKD"/>
    <property type="match status" value="2"/>
</dbReference>
<dbReference type="InterPro" id="IPR013783">
    <property type="entry name" value="Ig-like_fold"/>
</dbReference>
<evidence type="ECO:0000259" key="2">
    <source>
        <dbReference type="PROSITE" id="PS50093"/>
    </source>
</evidence>
<dbReference type="Pfam" id="PF18911">
    <property type="entry name" value="PKD_4"/>
    <property type="match status" value="2"/>
</dbReference>
<dbReference type="SUPFAM" id="SSF49299">
    <property type="entry name" value="PKD domain"/>
    <property type="match status" value="2"/>
</dbReference>
<dbReference type="InterPro" id="IPR022409">
    <property type="entry name" value="PKD/Chitinase_dom"/>
</dbReference>
<feature type="chain" id="PRO_5045760312" evidence="1">
    <location>
        <begin position="21"/>
        <end position="872"/>
    </location>
</feature>
<evidence type="ECO:0000313" key="3">
    <source>
        <dbReference type="EMBL" id="MCW3486990.1"/>
    </source>
</evidence>
<keyword evidence="1" id="KW-0732">Signal</keyword>
<protein>
    <submittedName>
        <fullName evidence="3">PKD domain-containing protein</fullName>
    </submittedName>
</protein>
<reference evidence="3 4" key="1">
    <citation type="submission" date="2022-10" db="EMBL/GenBank/DDBJ databases">
        <title>Chitinophaga nivalis PC15 sp. nov., isolated from Pyeongchang county, South Korea.</title>
        <authorList>
            <person name="Trinh H.N."/>
        </authorList>
    </citation>
    <scope>NUCLEOTIDE SEQUENCE [LARGE SCALE GENOMIC DNA]</scope>
    <source>
        <strain evidence="3 4">PC14</strain>
    </source>
</reference>
<evidence type="ECO:0000313" key="4">
    <source>
        <dbReference type="Proteomes" id="UP001207742"/>
    </source>
</evidence>
<sequence length="872" mass="96029">MVQKTIIIMLCTMCSLMAQASHIIGGQVYYKFIRSSGNMYTYRISLKLYRICESGDRIAEMPAAVILSSFNRPDNTLKDRYTINRTDFQVKELNNVDPCIVNPPRVCFQVGLYETEITLPLNEEGYTIAFQSCCRDPFMVNIISDPIPNQPGDFGSGATYFIEIPGSNSNAANNSSPVFKKEEATLVCAERKFSYDFSASDPDGDQLTYELCNAYKGGQLTPQGGIPPAAGNPPYPLLSYQSPYSGSQPLGPNVTIDAKTGIISGIAPSAGKYVVTVCVNEFRNGVKIGTLRKDFHVNVTTCVKRVTAAMPEKYAECTGLTIQFINKSTPGKPYFWDFGDGTTLSTTSLGPISHTYPAAGTYHVKLYVDKNSNCGDSATAIVYAYPFFSPDFIVTGKCVQKPSLFTDRSRIDVGAKEYVKWDFGNGDTSNVPNPLYQYKKAGTYMVTMYLRSTKGCERIDTQNVTIYDKPPFSATEDTLLCAKDSLHMWATSSLPGTYSWTPDNYFILHPRTSHPIVFPKKDTTYRVTFTDNEGCTNDKDIFVDVRDSIVVHTLSDSTVCTGDEIHLYVVPDGQYTYRWTTLPSNNLISTNPDAYVTPTPPRQTYAVEAALGKCRTADTVTLKVVDPPKATAAPDTTVCYGVPLTLRAGGGSSYRWSPAYYVDEPTRPVTLAHPVDTTLFIVTVTDTLGCPKLVKDTAWVNVVPQVHAFAGNDTIIMLHTPFQLHGSGGVRYTWSPPDGLSDPKSADPITTVNRDITYTLTAYTKEGCTGTDDIFVRFIVGPEIYVPNAFSPNGDGLNDIFRPLPVGIVKMNFFRVFDRWGKLLYSSTAYLKGWDGTVNGQIAGVGTYVWVVEGLDINNRTVIRKGTVTLVK</sequence>
<dbReference type="Proteomes" id="UP001207742">
    <property type="component" value="Unassembled WGS sequence"/>
</dbReference>
<dbReference type="EMBL" id="JAPDNS010000002">
    <property type="protein sequence ID" value="MCW3486990.1"/>
    <property type="molecule type" value="Genomic_DNA"/>
</dbReference>
<proteinExistence type="predicted"/>
<name>A0ABT3ISN7_9BACT</name>
<dbReference type="InterPro" id="IPR035986">
    <property type="entry name" value="PKD_dom_sf"/>
</dbReference>
<comment type="caution">
    <text evidence="3">The sequence shown here is derived from an EMBL/GenBank/DDBJ whole genome shotgun (WGS) entry which is preliminary data.</text>
</comment>
<accession>A0ABT3ISN7</accession>
<dbReference type="SMART" id="SM00089">
    <property type="entry name" value="PKD"/>
    <property type="match status" value="3"/>
</dbReference>
<feature type="domain" description="PKD" evidence="2">
    <location>
        <begin position="329"/>
        <end position="382"/>
    </location>
</feature>
<feature type="signal peptide" evidence="1">
    <location>
        <begin position="1"/>
        <end position="20"/>
    </location>
</feature>
<dbReference type="Pfam" id="PF13585">
    <property type="entry name" value="CHU_C"/>
    <property type="match status" value="1"/>
</dbReference>
<dbReference type="CDD" id="cd00146">
    <property type="entry name" value="PKD"/>
    <property type="match status" value="2"/>
</dbReference>
<feature type="domain" description="PKD" evidence="2">
    <location>
        <begin position="420"/>
        <end position="466"/>
    </location>
</feature>
<keyword evidence="4" id="KW-1185">Reference proteome</keyword>